<name>A0ABN9M904_9NEOB</name>
<protein>
    <submittedName>
        <fullName evidence="2">Uncharacterized protein</fullName>
    </submittedName>
</protein>
<evidence type="ECO:0000256" key="1">
    <source>
        <dbReference type="SAM" id="MobiDB-lite"/>
    </source>
</evidence>
<evidence type="ECO:0000313" key="2">
    <source>
        <dbReference type="EMBL" id="CAJ0962114.1"/>
    </source>
</evidence>
<feature type="region of interest" description="Disordered" evidence="1">
    <location>
        <begin position="339"/>
        <end position="366"/>
    </location>
</feature>
<dbReference type="EMBL" id="CAUEEQ010054156">
    <property type="protein sequence ID" value="CAJ0962114.1"/>
    <property type="molecule type" value="Genomic_DNA"/>
</dbReference>
<feature type="compositionally biased region" description="Polar residues" evidence="1">
    <location>
        <begin position="209"/>
        <end position="241"/>
    </location>
</feature>
<reference evidence="2" key="1">
    <citation type="submission" date="2023-07" db="EMBL/GenBank/DDBJ databases">
        <authorList>
            <person name="Stuckert A."/>
        </authorList>
    </citation>
    <scope>NUCLEOTIDE SEQUENCE</scope>
</reference>
<dbReference type="Pfam" id="PF14958">
    <property type="entry name" value="PAAT-like"/>
    <property type="match status" value="1"/>
</dbReference>
<keyword evidence="3" id="KW-1185">Reference proteome</keyword>
<comment type="caution">
    <text evidence="2">The sequence shown here is derived from an EMBL/GenBank/DDBJ whole genome shotgun (WGS) entry which is preliminary data.</text>
</comment>
<dbReference type="Proteomes" id="UP001176940">
    <property type="component" value="Unassembled WGS sequence"/>
</dbReference>
<dbReference type="InterPro" id="IPR028043">
    <property type="entry name" value="PAAT-like"/>
</dbReference>
<feature type="region of interest" description="Disordered" evidence="1">
    <location>
        <begin position="201"/>
        <end position="241"/>
    </location>
</feature>
<sequence length="366" mass="40992">MTRRLPLGSIVYFWSYRHPLKETTHAPCLYCVQHKGRIGSWGLRSIVKPGLLRSTARCRMAKREEYLGTSRGERFCTLESSGEESPAVLYKAHLKFEFPVPSCIVKLLSLGGRCSVLVSEISVQITPVPDRCPQAPYVPGSSINLDRVQSIMDSMGGKMSPGAEQLMNMVRAQQKHQAPFGAQLMQLFGSFQHGRDQIREEARQHKHNASTTPDTKVENQGQESASHSSVQQTSPENPMKSVMSSLLQTTVGSAASPQGPDALVPLLRNLCGQNRQEPSSALKEEKMDPALEKLLSVHMERVERTLLAHIDKRMRSLQEHLDTRLDRLINLMQSNSLSQNSTEKLVNGQSEHCHQQDYDYDDLSMD</sequence>
<proteinExistence type="predicted"/>
<organism evidence="2 3">
    <name type="scientific">Ranitomeya imitator</name>
    <name type="common">mimic poison frog</name>
    <dbReference type="NCBI Taxonomy" id="111125"/>
    <lineage>
        <taxon>Eukaryota</taxon>
        <taxon>Metazoa</taxon>
        <taxon>Chordata</taxon>
        <taxon>Craniata</taxon>
        <taxon>Vertebrata</taxon>
        <taxon>Euteleostomi</taxon>
        <taxon>Amphibia</taxon>
        <taxon>Batrachia</taxon>
        <taxon>Anura</taxon>
        <taxon>Neobatrachia</taxon>
        <taxon>Hyloidea</taxon>
        <taxon>Dendrobatidae</taxon>
        <taxon>Dendrobatinae</taxon>
        <taxon>Ranitomeya</taxon>
    </lineage>
</organism>
<dbReference type="PANTHER" id="PTHR14787">
    <property type="entry name" value="C10ORF188 FAMILY MEMBER"/>
    <property type="match status" value="1"/>
</dbReference>
<accession>A0ABN9M904</accession>
<dbReference type="PANTHER" id="PTHR14787:SF1">
    <property type="entry name" value="ATPASE PAAT"/>
    <property type="match status" value="1"/>
</dbReference>
<gene>
    <name evidence="2" type="ORF">RIMI_LOCUS18049540</name>
</gene>
<evidence type="ECO:0000313" key="3">
    <source>
        <dbReference type="Proteomes" id="UP001176940"/>
    </source>
</evidence>